<dbReference type="AlphaFoldDB" id="A0A554SD81"/>
<proteinExistence type="inferred from homology"/>
<keyword evidence="4" id="KW-1185">Reference proteome</keyword>
<accession>A0A554SD81</accession>
<sequence length="440" mass="45308">MENVSTVEVLAEVASRTVREATSQTRADAATELLDSVGCMIRGGDHAISGEFLDYARSWHPGDDTEAIAVDAALPLEQAVVLDALACHVDEFDSLHAGSATVPAAVVAAPALHLGRAMGVSGRKVIDAVIAGYQVTGTVAARFGGSGLYAAGWWPTSTFGSLGSAAAAATLLGLDEERTCHALGIASIGSGGLLAGDRLGGGHYLSAARAAAAGAAAALQAKAGVQASWKALDDPARAAFLGSGSDPFPAPSSTAVVSECVTKWYPCARPLHAVVEALRSLRDRYVDLSTITRVEIGLDPGVLAFVTDRRDVIGPTEAAASAAFVVDAVCGGHEAEVGWFREARLRPSAPEVVVEALETDGPATAWSARVRCRTSSGAWQEVAAASRTDADREGVGAKFLANVTAAGFDTEAADDLRRSLVDLDDADDLGFFAAALRRRP</sequence>
<dbReference type="PANTHER" id="PTHR16943:SF8">
    <property type="entry name" value="2-METHYLCITRATE DEHYDRATASE"/>
    <property type="match status" value="1"/>
</dbReference>
<dbReference type="Gene3D" id="3.30.1330.120">
    <property type="entry name" value="2-methylcitrate dehydratase PrpD"/>
    <property type="match status" value="1"/>
</dbReference>
<reference evidence="3 4" key="1">
    <citation type="submission" date="2019-07" db="EMBL/GenBank/DDBJ databases">
        <authorList>
            <person name="Zhao L.H."/>
        </authorList>
    </citation>
    <scope>NUCLEOTIDE SEQUENCE [LARGE SCALE GENOMIC DNA]</scope>
    <source>
        <strain evidence="3 4">Co35</strain>
    </source>
</reference>
<dbReference type="Gene3D" id="1.10.4100.10">
    <property type="entry name" value="2-methylcitrate dehydratase PrpD"/>
    <property type="match status" value="1"/>
</dbReference>
<dbReference type="InterPro" id="IPR005656">
    <property type="entry name" value="MmgE_PrpD"/>
</dbReference>
<dbReference type="InterPro" id="IPR045336">
    <property type="entry name" value="MmgE_PrpD_N"/>
</dbReference>
<dbReference type="EMBL" id="VLNT01000004">
    <property type="protein sequence ID" value="TSD64296.1"/>
    <property type="molecule type" value="Genomic_DNA"/>
</dbReference>
<dbReference type="InterPro" id="IPR042188">
    <property type="entry name" value="MmgE/PrpD_sf_2"/>
</dbReference>
<gene>
    <name evidence="3" type="ORF">FNM00_07040</name>
</gene>
<dbReference type="Pfam" id="PF03972">
    <property type="entry name" value="MmgE_PrpD_N"/>
    <property type="match status" value="1"/>
</dbReference>
<evidence type="ECO:0000313" key="4">
    <source>
        <dbReference type="Proteomes" id="UP000316988"/>
    </source>
</evidence>
<comment type="caution">
    <text evidence="3">The sequence shown here is derived from an EMBL/GenBank/DDBJ whole genome shotgun (WGS) entry which is preliminary data.</text>
</comment>
<evidence type="ECO:0000256" key="1">
    <source>
        <dbReference type="ARBA" id="ARBA00006174"/>
    </source>
</evidence>
<feature type="domain" description="MmgE/PrpD N-terminal" evidence="2">
    <location>
        <begin position="13"/>
        <end position="235"/>
    </location>
</feature>
<dbReference type="SUPFAM" id="SSF103378">
    <property type="entry name" value="2-methylcitrate dehydratase PrpD"/>
    <property type="match status" value="1"/>
</dbReference>
<evidence type="ECO:0000259" key="2">
    <source>
        <dbReference type="Pfam" id="PF03972"/>
    </source>
</evidence>
<comment type="similarity">
    <text evidence="1">Belongs to the PrpD family.</text>
</comment>
<dbReference type="OrthoDB" id="4334995at2"/>
<dbReference type="GO" id="GO:0016829">
    <property type="term" value="F:lyase activity"/>
    <property type="evidence" value="ECO:0007669"/>
    <property type="project" value="InterPro"/>
</dbReference>
<name>A0A554SD81_9ACTN</name>
<protein>
    <submittedName>
        <fullName evidence="3">MmgE/PrpD family protein</fullName>
    </submittedName>
</protein>
<dbReference type="InterPro" id="IPR036148">
    <property type="entry name" value="MmgE/PrpD_sf"/>
</dbReference>
<dbReference type="InterPro" id="IPR042183">
    <property type="entry name" value="MmgE/PrpD_sf_1"/>
</dbReference>
<organism evidence="3 4">
    <name type="scientific">Aeromicrobium piscarium</name>
    <dbReference type="NCBI Taxonomy" id="2590901"/>
    <lineage>
        <taxon>Bacteria</taxon>
        <taxon>Bacillati</taxon>
        <taxon>Actinomycetota</taxon>
        <taxon>Actinomycetes</taxon>
        <taxon>Propionibacteriales</taxon>
        <taxon>Nocardioidaceae</taxon>
        <taxon>Aeromicrobium</taxon>
    </lineage>
</organism>
<dbReference type="Proteomes" id="UP000316988">
    <property type="component" value="Unassembled WGS sequence"/>
</dbReference>
<evidence type="ECO:0000313" key="3">
    <source>
        <dbReference type="EMBL" id="TSD64296.1"/>
    </source>
</evidence>
<dbReference type="PANTHER" id="PTHR16943">
    <property type="entry name" value="2-METHYLCITRATE DEHYDRATASE-RELATED"/>
    <property type="match status" value="1"/>
</dbReference>